<feature type="transmembrane region" description="Helical" evidence="1">
    <location>
        <begin position="7"/>
        <end position="27"/>
    </location>
</feature>
<gene>
    <name evidence="2" type="ORF">Q766_17750</name>
</gene>
<comment type="caution">
    <text evidence="2">The sequence shown here is derived from an EMBL/GenBank/DDBJ whole genome shotgun (WGS) entry which is preliminary data.</text>
</comment>
<dbReference type="eggNOG" id="COG0671">
    <property type="taxonomic scope" value="Bacteria"/>
</dbReference>
<feature type="transmembrane region" description="Helical" evidence="1">
    <location>
        <begin position="182"/>
        <end position="200"/>
    </location>
</feature>
<dbReference type="Proteomes" id="UP000030111">
    <property type="component" value="Unassembled WGS sequence"/>
</dbReference>
<dbReference type="EMBL" id="JRLY01000019">
    <property type="protein sequence ID" value="KGO91426.1"/>
    <property type="molecule type" value="Genomic_DNA"/>
</dbReference>
<dbReference type="STRING" id="1121898.GCA_000422725_03852"/>
<keyword evidence="3" id="KW-1185">Reference proteome</keyword>
<dbReference type="RefSeq" id="WP_026989933.1">
    <property type="nucleotide sequence ID" value="NZ_AUGP01000004.1"/>
</dbReference>
<feature type="transmembrane region" description="Helical" evidence="1">
    <location>
        <begin position="39"/>
        <end position="60"/>
    </location>
</feature>
<organism evidence="2 3">
    <name type="scientific">Flavobacterium subsaxonicum WB 4.1-42 = DSM 21790</name>
    <dbReference type="NCBI Taxonomy" id="1121898"/>
    <lineage>
        <taxon>Bacteria</taxon>
        <taxon>Pseudomonadati</taxon>
        <taxon>Bacteroidota</taxon>
        <taxon>Flavobacteriia</taxon>
        <taxon>Flavobacteriales</taxon>
        <taxon>Flavobacteriaceae</taxon>
        <taxon>Flavobacterium</taxon>
    </lineage>
</organism>
<name>A0A0A2MIK1_9FLAO</name>
<feature type="transmembrane region" description="Helical" evidence="1">
    <location>
        <begin position="153"/>
        <end position="170"/>
    </location>
</feature>
<reference evidence="2 3" key="1">
    <citation type="submission" date="2013-09" db="EMBL/GenBank/DDBJ databases">
        <authorList>
            <person name="Zeng Z."/>
            <person name="Chen C."/>
        </authorList>
    </citation>
    <scope>NUCLEOTIDE SEQUENCE [LARGE SCALE GENOMIC DNA]</scope>
    <source>
        <strain evidence="2 3">WB 4.1-42</strain>
    </source>
</reference>
<proteinExistence type="predicted"/>
<protein>
    <submittedName>
        <fullName evidence="2">Uncharacterized protein</fullName>
    </submittedName>
</protein>
<keyword evidence="1" id="KW-1133">Transmembrane helix</keyword>
<keyword evidence="1" id="KW-0812">Transmembrane</keyword>
<keyword evidence="1" id="KW-0472">Membrane</keyword>
<accession>A0A0A2MIK1</accession>
<dbReference type="OrthoDB" id="9786064at2"/>
<sequence length="205" mass="23600">MQKFISWFSYLFHPLFIPVYATLFYFFIAGKYFHNNEIYLVFIQVLILTVLLPISLFYLLQSLGRIKSKMLLDKKERRLPLAFYSLLLLMLVKHSFAAVTIPELYYYFLGLMISTVLALALVLFGHKASLHMMGVTTLTMFIISISAYYHIRFVYVIAFFILSCGFVASSRLQLKAHSLSELALGALLGILPQVGLWYIWLLPSA</sequence>
<feature type="transmembrane region" description="Helical" evidence="1">
    <location>
        <begin position="105"/>
        <end position="123"/>
    </location>
</feature>
<evidence type="ECO:0000313" key="3">
    <source>
        <dbReference type="Proteomes" id="UP000030111"/>
    </source>
</evidence>
<dbReference type="AlphaFoldDB" id="A0A0A2MIK1"/>
<evidence type="ECO:0000256" key="1">
    <source>
        <dbReference type="SAM" id="Phobius"/>
    </source>
</evidence>
<evidence type="ECO:0000313" key="2">
    <source>
        <dbReference type="EMBL" id="KGO91426.1"/>
    </source>
</evidence>
<feature type="transmembrane region" description="Helical" evidence="1">
    <location>
        <begin position="81"/>
        <end position="99"/>
    </location>
</feature>